<dbReference type="InterPro" id="IPR048351">
    <property type="entry name" value="SOK_DIX"/>
</dbReference>
<name>A0A9Q0G5F6_9ROSI</name>
<reference evidence="10" key="2">
    <citation type="journal article" date="2023" name="Plants (Basel)">
        <title>Annotation of the Turnera subulata (Passifloraceae) Draft Genome Reveals the S-Locus Evolved after the Divergence of Turneroideae from Passifloroideae in a Stepwise Manner.</title>
        <authorList>
            <person name="Henning P.M."/>
            <person name="Roalson E.H."/>
            <person name="Mir W."/>
            <person name="McCubbin A.G."/>
            <person name="Shore J.S."/>
        </authorList>
    </citation>
    <scope>NUCLEOTIDE SEQUENCE</scope>
    <source>
        <strain evidence="10">F60SS</strain>
    </source>
</reference>
<keyword evidence="4" id="KW-0132">Cell division</keyword>
<accession>A0A9Q0G5F6</accession>
<evidence type="ECO:0000256" key="8">
    <source>
        <dbReference type="SAM" id="MobiDB-lite"/>
    </source>
</evidence>
<keyword evidence="2" id="KW-0217">Developmental protein</keyword>
<feature type="compositionally biased region" description="Polar residues" evidence="8">
    <location>
        <begin position="467"/>
        <end position="486"/>
    </location>
</feature>
<dbReference type="PANTHER" id="PTHR31083">
    <property type="entry name" value="UPSTREAM OF FLC PROTEIN (DUF966)"/>
    <property type="match status" value="1"/>
</dbReference>
<dbReference type="GO" id="GO:0051301">
    <property type="term" value="P:cell division"/>
    <property type="evidence" value="ECO:0007669"/>
    <property type="project" value="UniProtKB-KW"/>
</dbReference>
<comment type="subcellular location">
    <subcellularLocation>
        <location evidence="1">Cell membrane</location>
        <topology evidence="1">Peripheral membrane protein</topology>
        <orientation evidence="1">Cytoplasmic side</orientation>
    </subcellularLocation>
</comment>
<keyword evidence="3" id="KW-1003">Cell membrane</keyword>
<evidence type="ECO:0000256" key="7">
    <source>
        <dbReference type="ARBA" id="ARBA00024211"/>
    </source>
</evidence>
<dbReference type="Pfam" id="PF06136">
    <property type="entry name" value="SOK"/>
    <property type="match status" value="1"/>
</dbReference>
<proteinExistence type="inferred from homology"/>
<evidence type="ECO:0000256" key="6">
    <source>
        <dbReference type="ARBA" id="ARBA00023306"/>
    </source>
</evidence>
<keyword evidence="5" id="KW-0472">Membrane</keyword>
<evidence type="ECO:0000256" key="2">
    <source>
        <dbReference type="ARBA" id="ARBA00022473"/>
    </source>
</evidence>
<evidence type="ECO:0000313" key="10">
    <source>
        <dbReference type="EMBL" id="KAJ4843548.1"/>
    </source>
</evidence>
<feature type="compositionally biased region" description="Acidic residues" evidence="8">
    <location>
        <begin position="200"/>
        <end position="215"/>
    </location>
</feature>
<feature type="compositionally biased region" description="Basic and acidic residues" evidence="8">
    <location>
        <begin position="160"/>
        <end position="171"/>
    </location>
</feature>
<evidence type="ECO:0000256" key="5">
    <source>
        <dbReference type="ARBA" id="ARBA00023136"/>
    </source>
</evidence>
<feature type="domain" description="SOSEKI DIX-like" evidence="9">
    <location>
        <begin position="29"/>
        <end position="118"/>
    </location>
</feature>
<feature type="region of interest" description="Disordered" evidence="8">
    <location>
        <begin position="120"/>
        <end position="253"/>
    </location>
</feature>
<keyword evidence="6" id="KW-0131">Cell cycle</keyword>
<comment type="similarity">
    <text evidence="7">Belongs to the SOSEKI family.</text>
</comment>
<evidence type="ECO:0000256" key="4">
    <source>
        <dbReference type="ARBA" id="ARBA00022618"/>
    </source>
</evidence>
<feature type="compositionally biased region" description="Low complexity" evidence="8">
    <location>
        <begin position="300"/>
        <end position="317"/>
    </location>
</feature>
<evidence type="ECO:0000313" key="11">
    <source>
        <dbReference type="Proteomes" id="UP001141552"/>
    </source>
</evidence>
<evidence type="ECO:0000256" key="1">
    <source>
        <dbReference type="ARBA" id="ARBA00004413"/>
    </source>
</evidence>
<dbReference type="Proteomes" id="UP001141552">
    <property type="component" value="Unassembled WGS sequence"/>
</dbReference>
<dbReference type="GO" id="GO:0051258">
    <property type="term" value="P:protein polymerization"/>
    <property type="evidence" value="ECO:0007669"/>
    <property type="project" value="UniProtKB-ARBA"/>
</dbReference>
<feature type="compositionally biased region" description="Low complexity" evidence="8">
    <location>
        <begin position="348"/>
        <end position="364"/>
    </location>
</feature>
<feature type="compositionally biased region" description="Basic and acidic residues" evidence="8">
    <location>
        <begin position="220"/>
        <end position="234"/>
    </location>
</feature>
<feature type="compositionally biased region" description="Basic and acidic residues" evidence="8">
    <location>
        <begin position="385"/>
        <end position="407"/>
    </location>
</feature>
<dbReference type="InterPro" id="IPR010369">
    <property type="entry name" value="SOK"/>
</dbReference>
<dbReference type="EMBL" id="JAKUCV010002209">
    <property type="protein sequence ID" value="KAJ4843548.1"/>
    <property type="molecule type" value="Genomic_DNA"/>
</dbReference>
<evidence type="ECO:0000259" key="9">
    <source>
        <dbReference type="Pfam" id="PF06136"/>
    </source>
</evidence>
<feature type="compositionally biased region" description="Basic and acidic residues" evidence="8">
    <location>
        <begin position="272"/>
        <end position="283"/>
    </location>
</feature>
<feature type="compositionally biased region" description="Basic residues" evidence="8">
    <location>
        <begin position="441"/>
        <end position="452"/>
    </location>
</feature>
<feature type="region of interest" description="Disordered" evidence="8">
    <location>
        <begin position="345"/>
        <end position="486"/>
    </location>
</feature>
<organism evidence="10 11">
    <name type="scientific">Turnera subulata</name>
    <dbReference type="NCBI Taxonomy" id="218843"/>
    <lineage>
        <taxon>Eukaryota</taxon>
        <taxon>Viridiplantae</taxon>
        <taxon>Streptophyta</taxon>
        <taxon>Embryophyta</taxon>
        <taxon>Tracheophyta</taxon>
        <taxon>Spermatophyta</taxon>
        <taxon>Magnoliopsida</taxon>
        <taxon>eudicotyledons</taxon>
        <taxon>Gunneridae</taxon>
        <taxon>Pentapetalae</taxon>
        <taxon>rosids</taxon>
        <taxon>fabids</taxon>
        <taxon>Malpighiales</taxon>
        <taxon>Passifloraceae</taxon>
        <taxon>Turnera</taxon>
    </lineage>
</organism>
<sequence>MEEAEAATAAAEAATRMAMGRGGGEVRRVHIIYFLSRMGRPEQPHLFRVHHHPHRNGVHLRDVKRWLGDLRGKDMPEAFAWSYKRRYRGGYVWQDLLDDDLITPISDNEYVLKGSEILVPSAHSGGTEEGNSYRPEKEDTTGAYQENEAFKPKRMGMDFNAEKERSSEQEYHHHHHHIPSSPTNHRSTEYNIPMKPSSEISEESEMSSTLTEEDSTTLINKHEEEGGGREESKWTHHQQCPAAEEEEDNVGNRHSSFYAFNNLLRKTSSKSSNRDSSDRESNKSYDINSEKMGGATPITSPSSSAFRKSKSHSGGTTSKLLRNLISCGAVDTNDAAIVGLKNKKHSYPPNINHPTNHHSSTTTTDICKPDPTRRAFGSSWNQPHPNHDRQSFEGVKGSKKENQHDQKGFSSQKPVSAANMPFGAPACSQCGKPFKPEKLHSHMKSCKGRKSFARTSSGAPPSEKPASATSTNLHDGDSTQAYFLSY</sequence>
<dbReference type="PANTHER" id="PTHR31083:SF5">
    <property type="entry name" value="PROTEIN SOSEKI 1"/>
    <property type="match status" value="1"/>
</dbReference>
<gene>
    <name evidence="10" type="ORF">Tsubulata_007966</name>
</gene>
<evidence type="ECO:0000256" key="3">
    <source>
        <dbReference type="ARBA" id="ARBA00022475"/>
    </source>
</evidence>
<dbReference type="GO" id="GO:0005886">
    <property type="term" value="C:plasma membrane"/>
    <property type="evidence" value="ECO:0007669"/>
    <property type="project" value="UniProtKB-SubCell"/>
</dbReference>
<comment type="caution">
    <text evidence="10">The sequence shown here is derived from an EMBL/GenBank/DDBJ whole genome shotgun (WGS) entry which is preliminary data.</text>
</comment>
<protein>
    <recommendedName>
        <fullName evidence="9">SOSEKI DIX-like domain-containing protein</fullName>
    </recommendedName>
</protein>
<dbReference type="AlphaFoldDB" id="A0A9Q0G5F6"/>
<keyword evidence="11" id="KW-1185">Reference proteome</keyword>
<dbReference type="OrthoDB" id="1907705at2759"/>
<reference evidence="10" key="1">
    <citation type="submission" date="2022-02" db="EMBL/GenBank/DDBJ databases">
        <authorList>
            <person name="Henning P.M."/>
            <person name="McCubbin A.G."/>
            <person name="Shore J.S."/>
        </authorList>
    </citation>
    <scope>NUCLEOTIDE SEQUENCE</scope>
    <source>
        <strain evidence="10">F60SS</strain>
        <tissue evidence="10">Leaves</tissue>
    </source>
</reference>
<feature type="region of interest" description="Disordered" evidence="8">
    <location>
        <begin position="267"/>
        <end position="317"/>
    </location>
</feature>